<reference evidence="2 3" key="1">
    <citation type="journal article" date="2012" name="Eukaryot. Cell">
        <title>Genome sequence of the fungus Glarea lozoyensis: the first genome sequence of a species from the Helotiaceae family.</title>
        <authorList>
            <person name="Youssar L."/>
            <person name="Gruening B.A."/>
            <person name="Erxleben A."/>
            <person name="Guenther S."/>
            <person name="Huettel W."/>
        </authorList>
    </citation>
    <scope>NUCLEOTIDE SEQUENCE [LARGE SCALE GENOMIC DNA]</scope>
    <source>
        <strain evidence="3">ATCC 74030 / MF5533</strain>
    </source>
</reference>
<name>H0EWK6_GLAL7</name>
<evidence type="ECO:0000313" key="3">
    <source>
        <dbReference type="Proteomes" id="UP000005446"/>
    </source>
</evidence>
<protein>
    <submittedName>
        <fullName evidence="2">Uncharacterized protein</fullName>
    </submittedName>
</protein>
<gene>
    <name evidence="2" type="ORF">M7I_7174</name>
</gene>
<proteinExistence type="predicted"/>
<comment type="caution">
    <text evidence="2">The sequence shown here is derived from an EMBL/GenBank/DDBJ whole genome shotgun (WGS) entry which is preliminary data.</text>
</comment>
<organism evidence="2 3">
    <name type="scientific">Glarea lozoyensis (strain ATCC 74030 / MF5533)</name>
    <dbReference type="NCBI Taxonomy" id="1104152"/>
    <lineage>
        <taxon>Eukaryota</taxon>
        <taxon>Fungi</taxon>
        <taxon>Dikarya</taxon>
        <taxon>Ascomycota</taxon>
        <taxon>Pezizomycotina</taxon>
        <taxon>Leotiomycetes</taxon>
        <taxon>Helotiales</taxon>
        <taxon>Helotiaceae</taxon>
        <taxon>Glarea</taxon>
    </lineage>
</organism>
<dbReference type="Proteomes" id="UP000005446">
    <property type="component" value="Unassembled WGS sequence"/>
</dbReference>
<keyword evidence="3" id="KW-1185">Reference proteome</keyword>
<dbReference type="InParanoid" id="H0EWK6"/>
<feature type="compositionally biased region" description="Polar residues" evidence="1">
    <location>
        <begin position="47"/>
        <end position="67"/>
    </location>
</feature>
<sequence>MSNGLTINTSLDKDRQLQLLLERQAEITAQNADLQAQISALQQQSQVSTSAPSPSYLQHQRTPINKNHLQRNDNPPYPPLVPFLPIPEPVLMTTGPSPIPASKSPLPTVPIVNLDGQKELERKHVCAKR</sequence>
<accession>H0EWK6</accession>
<evidence type="ECO:0000313" key="2">
    <source>
        <dbReference type="EMBL" id="EHK97036.1"/>
    </source>
</evidence>
<dbReference type="AlphaFoldDB" id="H0EWK6"/>
<dbReference type="HOGENOM" id="CLU_1949028_0_0_1"/>
<evidence type="ECO:0000256" key="1">
    <source>
        <dbReference type="SAM" id="MobiDB-lite"/>
    </source>
</evidence>
<dbReference type="EMBL" id="AGUE01000211">
    <property type="protein sequence ID" value="EHK97036.1"/>
    <property type="molecule type" value="Genomic_DNA"/>
</dbReference>
<feature type="region of interest" description="Disordered" evidence="1">
    <location>
        <begin position="41"/>
        <end position="81"/>
    </location>
</feature>